<dbReference type="RefSeq" id="WP_183862219.1">
    <property type="nucleotide sequence ID" value="NZ_JACHFH010000026.1"/>
</dbReference>
<evidence type="ECO:0000313" key="1">
    <source>
        <dbReference type="EMBL" id="MBB5336879.1"/>
    </source>
</evidence>
<dbReference type="EMBL" id="JACHFH010000026">
    <property type="protein sequence ID" value="MBB5336879.1"/>
    <property type="molecule type" value="Genomic_DNA"/>
</dbReference>
<name>A0A840UIS3_9FIRM</name>
<keyword evidence="2" id="KW-1185">Reference proteome</keyword>
<protein>
    <submittedName>
        <fullName evidence="1">Uncharacterized protein</fullName>
    </submittedName>
</protein>
<dbReference type="AlphaFoldDB" id="A0A840UIS3"/>
<proteinExistence type="predicted"/>
<accession>A0A840UIS3</accession>
<comment type="caution">
    <text evidence="1">The sequence shown here is derived from an EMBL/GenBank/DDBJ whole genome shotgun (WGS) entry which is preliminary data.</text>
</comment>
<organism evidence="1 2">
    <name type="scientific">Pectinatus brassicae</name>
    <dbReference type="NCBI Taxonomy" id="862415"/>
    <lineage>
        <taxon>Bacteria</taxon>
        <taxon>Bacillati</taxon>
        <taxon>Bacillota</taxon>
        <taxon>Negativicutes</taxon>
        <taxon>Selenomonadales</taxon>
        <taxon>Selenomonadaceae</taxon>
        <taxon>Pectinatus</taxon>
    </lineage>
</organism>
<sequence length="178" mass="20126">MEILGIIVIVLLVIAGLVYLAWEKIGDADIKFKIDKHTPFVLESSTDNKAVFTTEIEIANEGKQCATIMDCFVRSQLPYEQFDKVEVRAKAELLGSPREDDYFEAVLIQKFEKIKIMVKIELTARHNEMLNGIIPHIVDVPVDVVYQHTARHEASLSKHRLVLPAAKIAKLMNVELAD</sequence>
<gene>
    <name evidence="1" type="ORF">HNR32_002034</name>
</gene>
<dbReference type="Proteomes" id="UP000559117">
    <property type="component" value="Unassembled WGS sequence"/>
</dbReference>
<reference evidence="1 2" key="1">
    <citation type="submission" date="2020-08" db="EMBL/GenBank/DDBJ databases">
        <title>Genomic Encyclopedia of Type Strains, Phase IV (KMG-IV): sequencing the most valuable type-strain genomes for metagenomic binning, comparative biology and taxonomic classification.</title>
        <authorList>
            <person name="Goeker M."/>
        </authorList>
    </citation>
    <scope>NUCLEOTIDE SEQUENCE [LARGE SCALE GENOMIC DNA]</scope>
    <source>
        <strain evidence="1 2">DSM 24661</strain>
    </source>
</reference>
<evidence type="ECO:0000313" key="2">
    <source>
        <dbReference type="Proteomes" id="UP000559117"/>
    </source>
</evidence>